<reference evidence="2 3" key="1">
    <citation type="submission" date="2021-06" db="EMBL/GenBank/DDBJ databases">
        <authorList>
            <person name="Palmer J.M."/>
        </authorList>
    </citation>
    <scope>NUCLEOTIDE SEQUENCE [LARGE SCALE GENOMIC DNA]</scope>
    <source>
        <strain evidence="2 3">XR_2019</strain>
        <tissue evidence="2">Muscle</tissue>
    </source>
</reference>
<dbReference type="InterPro" id="IPR026983">
    <property type="entry name" value="DHC"/>
</dbReference>
<feature type="compositionally biased region" description="Basic and acidic residues" evidence="1">
    <location>
        <begin position="129"/>
        <end position="145"/>
    </location>
</feature>
<evidence type="ECO:0000256" key="1">
    <source>
        <dbReference type="SAM" id="MobiDB-lite"/>
    </source>
</evidence>
<gene>
    <name evidence="2" type="ORF">XENORESO_016778</name>
</gene>
<dbReference type="EMBL" id="JAHRIM010045632">
    <property type="protein sequence ID" value="MEQ2268177.1"/>
    <property type="molecule type" value="Genomic_DNA"/>
</dbReference>
<organism evidence="2 3">
    <name type="scientific">Xenotaenia resolanae</name>
    <dbReference type="NCBI Taxonomy" id="208358"/>
    <lineage>
        <taxon>Eukaryota</taxon>
        <taxon>Metazoa</taxon>
        <taxon>Chordata</taxon>
        <taxon>Craniata</taxon>
        <taxon>Vertebrata</taxon>
        <taxon>Euteleostomi</taxon>
        <taxon>Actinopterygii</taxon>
        <taxon>Neopterygii</taxon>
        <taxon>Teleostei</taxon>
        <taxon>Neoteleostei</taxon>
        <taxon>Acanthomorphata</taxon>
        <taxon>Ovalentaria</taxon>
        <taxon>Atherinomorphae</taxon>
        <taxon>Cyprinodontiformes</taxon>
        <taxon>Goodeidae</taxon>
        <taxon>Xenotaenia</taxon>
    </lineage>
</organism>
<evidence type="ECO:0000313" key="2">
    <source>
        <dbReference type="EMBL" id="MEQ2268177.1"/>
    </source>
</evidence>
<sequence>VDEAIQPGLISLSWTSLSIDKYLSRIDKALADLELLIDRVNDLVEFRIDAVLQEMSVSTLCVLPEDQPVTCEEFVKTTRDLCIKQAQNLHLKSTLVEEATNELINMLMEFDHGQKEEVKAVEEISSESKTNDPFEPEGKDKHPSESHLISRNMLPLPAFSGPSSPLVKRRKKRDLMEIMEQEAQELLSYFNHRNVDAMLKVTRNTLEMLRKRIHTSSLVHFLGESDALSHGKHSDQQAIFRANVTLSIPNIVMVPALEEVQQALNRAVECVVSVSKGVGQWSTERISKRKMNERRMAALKQDSSESESDDGATTHRSMTGMKDTATHLTDLHQFSISVIFFSDIYSCY</sequence>
<protein>
    <submittedName>
        <fullName evidence="2">Uncharacterized protein</fullName>
    </submittedName>
</protein>
<evidence type="ECO:0000313" key="3">
    <source>
        <dbReference type="Proteomes" id="UP001444071"/>
    </source>
</evidence>
<feature type="region of interest" description="Disordered" evidence="1">
    <location>
        <begin position="295"/>
        <end position="318"/>
    </location>
</feature>
<dbReference type="PANTHER" id="PTHR46532:SF13">
    <property type="entry name" value="CYTOPLASMIC DYNEIN 1 HEAVY CHAIN 1"/>
    <property type="match status" value="1"/>
</dbReference>
<keyword evidence="3" id="KW-1185">Reference proteome</keyword>
<comment type="caution">
    <text evidence="2">The sequence shown here is derived from an EMBL/GenBank/DDBJ whole genome shotgun (WGS) entry which is preliminary data.</text>
</comment>
<proteinExistence type="predicted"/>
<feature type="region of interest" description="Disordered" evidence="1">
    <location>
        <begin position="122"/>
        <end position="147"/>
    </location>
</feature>
<accession>A0ABV0WIA2</accession>
<feature type="non-terminal residue" evidence="2">
    <location>
        <position position="1"/>
    </location>
</feature>
<dbReference type="PANTHER" id="PTHR46532">
    <property type="entry name" value="MALE FERTILITY FACTOR KL5"/>
    <property type="match status" value="1"/>
</dbReference>
<dbReference type="Proteomes" id="UP001444071">
    <property type="component" value="Unassembled WGS sequence"/>
</dbReference>
<name>A0ABV0WIA2_9TELE</name>